<keyword evidence="1" id="KW-0479">Metal-binding</keyword>
<feature type="domain" description="3CxxC-type" evidence="4">
    <location>
        <begin position="88"/>
        <end position="185"/>
    </location>
</feature>
<dbReference type="Proteomes" id="UP000723463">
    <property type="component" value="Unassembled WGS sequence"/>
</dbReference>
<dbReference type="Pfam" id="PF13695">
    <property type="entry name" value="Zn_ribbon_3CxxC"/>
    <property type="match status" value="1"/>
</dbReference>
<dbReference type="EMBL" id="JAAAXW010000085">
    <property type="protein sequence ID" value="KAF9544723.1"/>
    <property type="molecule type" value="Genomic_DNA"/>
</dbReference>
<evidence type="ECO:0000313" key="5">
    <source>
        <dbReference type="EMBL" id="KAF9544723.1"/>
    </source>
</evidence>
<gene>
    <name evidence="5" type="ORF">EC957_011729</name>
</gene>
<reference evidence="5" key="1">
    <citation type="journal article" date="2020" name="Fungal Divers.">
        <title>Resolving the Mortierellaceae phylogeny through synthesis of multi-gene phylogenetics and phylogenomics.</title>
        <authorList>
            <person name="Vandepol N."/>
            <person name="Liber J."/>
            <person name="Desiro A."/>
            <person name="Na H."/>
            <person name="Kennedy M."/>
            <person name="Barry K."/>
            <person name="Grigoriev I.V."/>
            <person name="Miller A.N."/>
            <person name="O'Donnell K."/>
            <person name="Stajich J.E."/>
            <person name="Bonito G."/>
        </authorList>
    </citation>
    <scope>NUCLEOTIDE SEQUENCE</scope>
    <source>
        <strain evidence="5">NRRL 2591</strain>
    </source>
</reference>
<dbReference type="GO" id="GO:0008270">
    <property type="term" value="F:zinc ion binding"/>
    <property type="evidence" value="ECO:0007669"/>
    <property type="project" value="UniProtKB-KW"/>
</dbReference>
<keyword evidence="2" id="KW-0863">Zinc-finger</keyword>
<keyword evidence="3" id="KW-0862">Zinc</keyword>
<evidence type="ECO:0000256" key="2">
    <source>
        <dbReference type="ARBA" id="ARBA00022771"/>
    </source>
</evidence>
<evidence type="ECO:0000259" key="4">
    <source>
        <dbReference type="Pfam" id="PF13695"/>
    </source>
</evidence>
<dbReference type="AlphaFoldDB" id="A0A9P6F897"/>
<protein>
    <recommendedName>
        <fullName evidence="4">3CxxC-type domain-containing protein</fullName>
    </recommendedName>
</protein>
<accession>A0A9P6F897</accession>
<evidence type="ECO:0000256" key="3">
    <source>
        <dbReference type="ARBA" id="ARBA00022833"/>
    </source>
</evidence>
<proteinExistence type="predicted"/>
<organism evidence="5 6">
    <name type="scientific">Mortierella hygrophila</name>
    <dbReference type="NCBI Taxonomy" id="979708"/>
    <lineage>
        <taxon>Eukaryota</taxon>
        <taxon>Fungi</taxon>
        <taxon>Fungi incertae sedis</taxon>
        <taxon>Mucoromycota</taxon>
        <taxon>Mortierellomycotina</taxon>
        <taxon>Mortierellomycetes</taxon>
        <taxon>Mortierellales</taxon>
        <taxon>Mortierellaceae</taxon>
        <taxon>Mortierella</taxon>
    </lineage>
</organism>
<evidence type="ECO:0000256" key="1">
    <source>
        <dbReference type="ARBA" id="ARBA00022723"/>
    </source>
</evidence>
<evidence type="ECO:0000313" key="6">
    <source>
        <dbReference type="Proteomes" id="UP000723463"/>
    </source>
</evidence>
<name>A0A9P6F897_9FUNG</name>
<comment type="caution">
    <text evidence="5">The sequence shown here is derived from an EMBL/GenBank/DDBJ whole genome shotgun (WGS) entry which is preliminary data.</text>
</comment>
<sequence>MPMFGVSFFSRSTPRSTTTTTSYVNKGFQLTTATLTSTPPSPARKLAPGKEFDGSYLHADVARKPNSCYNYDENLTELACGRHGSRGIVGNFVCKTCNPPHKWHSVTICTELLLASNDRYRTILHAQQCRRCETYVKPKVDRGNYAKKIVSGLDLWTGRRERLEPTGDFKDTDPHDEERCHYCQTRKRRRQYGLTTG</sequence>
<keyword evidence="6" id="KW-1185">Reference proteome</keyword>
<dbReference type="InterPro" id="IPR027377">
    <property type="entry name" value="ZAR1/RTP1-5-like_Znf-3CxxC"/>
</dbReference>